<evidence type="ECO:0000313" key="2">
    <source>
        <dbReference type="EMBL" id="VYT76754.1"/>
    </source>
</evidence>
<keyword evidence="1" id="KW-0812">Transmembrane</keyword>
<feature type="transmembrane region" description="Helical" evidence="1">
    <location>
        <begin position="92"/>
        <end position="118"/>
    </location>
</feature>
<dbReference type="InterPro" id="IPR008523">
    <property type="entry name" value="DUF805"/>
</dbReference>
<feature type="transmembrane region" description="Helical" evidence="1">
    <location>
        <begin position="130"/>
        <end position="150"/>
    </location>
</feature>
<gene>
    <name evidence="2" type="primary">yhaI_3</name>
    <name evidence="2" type="ORF">VPLFYP99_01141</name>
</gene>
<accession>A0A6N2ZBT0</accession>
<proteinExistence type="predicted"/>
<dbReference type="EMBL" id="CACRUG010000005">
    <property type="protein sequence ID" value="VYT76754.1"/>
    <property type="molecule type" value="Genomic_DNA"/>
</dbReference>
<dbReference type="PANTHER" id="PTHR34980:SF2">
    <property type="entry name" value="INNER MEMBRANE PROTEIN YHAH-RELATED"/>
    <property type="match status" value="1"/>
</dbReference>
<feature type="transmembrane region" description="Helical" evidence="1">
    <location>
        <begin position="184"/>
        <end position="202"/>
    </location>
</feature>
<feature type="transmembrane region" description="Helical" evidence="1">
    <location>
        <begin position="66"/>
        <end position="86"/>
    </location>
</feature>
<reference evidence="2" key="1">
    <citation type="submission" date="2019-11" db="EMBL/GenBank/DDBJ databases">
        <authorList>
            <person name="Feng L."/>
        </authorList>
    </citation>
    <scope>NUCLEOTIDE SEQUENCE</scope>
    <source>
        <strain evidence="2">VparvulaLFYP99</strain>
    </source>
</reference>
<dbReference type="RefSeq" id="WP_155086444.1">
    <property type="nucleotide sequence ID" value="NZ_CACRUG010000005.1"/>
</dbReference>
<evidence type="ECO:0000256" key="1">
    <source>
        <dbReference type="SAM" id="Phobius"/>
    </source>
</evidence>
<keyword evidence="1" id="KW-0472">Membrane</keyword>
<sequence>MKSCPYCGHAVLKTDCYCPECGHVSRPQISLDKYNLGLIENFKQCLVYKYADFDGRASRSEYWHFLLVYQLLFVAILFTCAFLSYISPLSSVVGVGFGLVILVLLSVIMVIPGVAVSVRRLHDQGRSGGLVFIGFIPVIGTIILLILMALPGESQSNRFGPPNGQVVVTKQMARELGLIDTTPSMGLTAGLFCAIFVLWFLVDKLLMTSAM</sequence>
<organism evidence="2">
    <name type="scientific">Veillonella parvula</name>
    <name type="common">Staphylococcus parvulus</name>
    <dbReference type="NCBI Taxonomy" id="29466"/>
    <lineage>
        <taxon>Bacteria</taxon>
        <taxon>Bacillati</taxon>
        <taxon>Bacillota</taxon>
        <taxon>Negativicutes</taxon>
        <taxon>Veillonellales</taxon>
        <taxon>Veillonellaceae</taxon>
        <taxon>Veillonella</taxon>
    </lineage>
</organism>
<name>A0A6N2ZBT0_VEIPA</name>
<dbReference type="PANTHER" id="PTHR34980">
    <property type="entry name" value="INNER MEMBRANE PROTEIN-RELATED-RELATED"/>
    <property type="match status" value="1"/>
</dbReference>
<dbReference type="AlphaFoldDB" id="A0A6N2ZBT0"/>
<dbReference type="Pfam" id="PF05656">
    <property type="entry name" value="DUF805"/>
    <property type="match status" value="1"/>
</dbReference>
<protein>
    <submittedName>
        <fullName evidence="2">Inner membrane protein YhaI</fullName>
    </submittedName>
</protein>
<keyword evidence="1" id="KW-1133">Transmembrane helix</keyword>
<dbReference type="GO" id="GO:0005886">
    <property type="term" value="C:plasma membrane"/>
    <property type="evidence" value="ECO:0007669"/>
    <property type="project" value="TreeGrafter"/>
</dbReference>